<comment type="caution">
    <text evidence="1">The sequence shown here is derived from an EMBL/GenBank/DDBJ whole genome shotgun (WGS) entry which is preliminary data.</text>
</comment>
<accession>A0A1Y1QBA6</accession>
<proteinExistence type="predicted"/>
<name>A0A1Y1QBA6_9GAMM</name>
<reference evidence="1 2" key="1">
    <citation type="submission" date="2017-01" db="EMBL/GenBank/DDBJ databases">
        <title>Novel large sulfur bacteria in the metagenomes of groundwater-fed chemosynthetic microbial mats in the Lake Huron basin.</title>
        <authorList>
            <person name="Sharrar A.M."/>
            <person name="Flood B.E."/>
            <person name="Bailey J.V."/>
            <person name="Jones D.S."/>
            <person name="Biddanda B."/>
            <person name="Ruberg S.A."/>
            <person name="Marcus D.N."/>
            <person name="Dick G.J."/>
        </authorList>
    </citation>
    <scope>NUCLEOTIDE SEQUENCE [LARGE SCALE GENOMIC DNA]</scope>
    <source>
        <strain evidence="1">A8</strain>
    </source>
</reference>
<evidence type="ECO:0000313" key="2">
    <source>
        <dbReference type="Proteomes" id="UP000192491"/>
    </source>
</evidence>
<dbReference type="InterPro" id="IPR019059">
    <property type="entry name" value="Restrct_endonuc_II_HaeIII"/>
</dbReference>
<dbReference type="Pfam" id="PF09556">
    <property type="entry name" value="RE_HaeIII"/>
    <property type="match status" value="1"/>
</dbReference>
<dbReference type="EMBL" id="MTEJ01000524">
    <property type="protein sequence ID" value="OQX01995.1"/>
    <property type="molecule type" value="Genomic_DNA"/>
</dbReference>
<organism evidence="1 2">
    <name type="scientific">Thiothrix lacustris</name>
    <dbReference type="NCBI Taxonomy" id="525917"/>
    <lineage>
        <taxon>Bacteria</taxon>
        <taxon>Pseudomonadati</taxon>
        <taxon>Pseudomonadota</taxon>
        <taxon>Gammaproteobacteria</taxon>
        <taxon>Thiotrichales</taxon>
        <taxon>Thiotrichaceae</taxon>
        <taxon>Thiothrix</taxon>
    </lineage>
</organism>
<evidence type="ECO:0008006" key="3">
    <source>
        <dbReference type="Google" id="ProtNLM"/>
    </source>
</evidence>
<protein>
    <recommendedName>
        <fullName evidence="3">Restriction endonuclease</fullName>
    </recommendedName>
</protein>
<gene>
    <name evidence="1" type="ORF">BWK73_44195</name>
</gene>
<sequence length="291" mass="33292">MATTSNDQGRALEYCLANVLLTQLPCQIHDIKTQLDQQRDQLRFQGLPAATQTYYQQQCQKVARWIGQNRMLRLTPPLTLRRLTDEEATQGNPTDIEIRSGDQCYNVSLKHNHHAVKHQRPASLYAQLGIVNPTEEQYYRDSIKVIETRFYQQASTLPLQALEFNQVKSHAPAVIDQLYQSICQHVAATLNQHTQQARYFFAFLVGNTAFDKIIITSSGVEILHFYQITAPTTMQASLQGNNYILLTFDNQFTFRMRIHTASSRFEYGKALSLKFDTQSTGQAPIFTTRLP</sequence>
<dbReference type="Proteomes" id="UP000192491">
    <property type="component" value="Unassembled WGS sequence"/>
</dbReference>
<dbReference type="AlphaFoldDB" id="A0A1Y1QBA6"/>
<evidence type="ECO:0000313" key="1">
    <source>
        <dbReference type="EMBL" id="OQX01995.1"/>
    </source>
</evidence>